<feature type="domain" description="Peptidase M24 C-terminal" evidence="6">
    <location>
        <begin position="542"/>
        <end position="599"/>
    </location>
</feature>
<dbReference type="GO" id="GO:0005737">
    <property type="term" value="C:cytoplasm"/>
    <property type="evidence" value="ECO:0007669"/>
    <property type="project" value="UniProtKB-ARBA"/>
</dbReference>
<dbReference type="SUPFAM" id="SSF53092">
    <property type="entry name" value="Creatinase/prolidase N-terminal domain"/>
    <property type="match status" value="1"/>
</dbReference>
<dbReference type="Gene3D" id="3.40.350.10">
    <property type="entry name" value="Creatinase/prolidase N-terminal domain"/>
    <property type="match status" value="2"/>
</dbReference>
<dbReference type="Gene3D" id="3.90.230.10">
    <property type="entry name" value="Creatinase/methionine aminopeptidase superfamily"/>
    <property type="match status" value="1"/>
</dbReference>
<dbReference type="Pfam" id="PF00557">
    <property type="entry name" value="Peptidase_M24"/>
    <property type="match status" value="1"/>
</dbReference>
<dbReference type="SUPFAM" id="SSF55920">
    <property type="entry name" value="Creatinase/aminopeptidase"/>
    <property type="match status" value="1"/>
</dbReference>
<keyword evidence="7" id="KW-0031">Aminopeptidase</keyword>
<dbReference type="Pfam" id="PF16188">
    <property type="entry name" value="Peptidase_M24_C"/>
    <property type="match status" value="1"/>
</dbReference>
<dbReference type="EMBL" id="FAXA01000271">
    <property type="protein sequence ID" value="CUV02543.1"/>
    <property type="molecule type" value="Genomic_DNA"/>
</dbReference>
<reference evidence="7" key="1">
    <citation type="submission" date="2015-10" db="EMBL/GenBank/DDBJ databases">
        <authorList>
            <person name="Gilbert D.G."/>
        </authorList>
    </citation>
    <scope>NUCLEOTIDE SEQUENCE</scope>
</reference>
<evidence type="ECO:0000259" key="4">
    <source>
        <dbReference type="Pfam" id="PF00557"/>
    </source>
</evidence>
<dbReference type="Pfam" id="PF01321">
    <property type="entry name" value="Creatinase_N"/>
    <property type="match status" value="1"/>
</dbReference>
<keyword evidence="3" id="KW-0464">Manganese</keyword>
<evidence type="ECO:0000259" key="5">
    <source>
        <dbReference type="Pfam" id="PF01321"/>
    </source>
</evidence>
<evidence type="ECO:0000256" key="1">
    <source>
        <dbReference type="ARBA" id="ARBA00022723"/>
    </source>
</evidence>
<evidence type="ECO:0000256" key="2">
    <source>
        <dbReference type="ARBA" id="ARBA00022801"/>
    </source>
</evidence>
<gene>
    <name evidence="7" type="ORF">MGWOODY_Clf312</name>
</gene>
<proteinExistence type="predicted"/>
<protein>
    <submittedName>
        <fullName evidence="7">Xaa-Pro aminopeptidase</fullName>
        <ecNumber evidence="7">3.4.11.9</ecNumber>
    </submittedName>
</protein>
<dbReference type="EC" id="3.4.11.9" evidence="7"/>
<dbReference type="Pfam" id="PF16189">
    <property type="entry name" value="Creatinase_N_2"/>
    <property type="match status" value="1"/>
</dbReference>
<dbReference type="InterPro" id="IPR000587">
    <property type="entry name" value="Creatinase_N"/>
</dbReference>
<dbReference type="InterPro" id="IPR032416">
    <property type="entry name" value="Peptidase_M24_C"/>
</dbReference>
<evidence type="ECO:0000256" key="3">
    <source>
        <dbReference type="ARBA" id="ARBA00023211"/>
    </source>
</evidence>
<keyword evidence="7" id="KW-0645">Protease</keyword>
<feature type="domain" description="Creatinase N-terminal" evidence="5">
    <location>
        <begin position="8"/>
        <end position="145"/>
    </location>
</feature>
<dbReference type="GO" id="GO:0046872">
    <property type="term" value="F:metal ion binding"/>
    <property type="evidence" value="ECO:0007669"/>
    <property type="project" value="UniProtKB-KW"/>
</dbReference>
<evidence type="ECO:0000313" key="7">
    <source>
        <dbReference type="EMBL" id="CUV02543.1"/>
    </source>
</evidence>
<evidence type="ECO:0000259" key="6">
    <source>
        <dbReference type="Pfam" id="PF16188"/>
    </source>
</evidence>
<dbReference type="InterPro" id="IPR000994">
    <property type="entry name" value="Pept_M24"/>
</dbReference>
<dbReference type="InterPro" id="IPR050422">
    <property type="entry name" value="X-Pro_aminopeptidase_P"/>
</dbReference>
<dbReference type="PANTHER" id="PTHR43763:SF6">
    <property type="entry name" value="XAA-PRO AMINOPEPTIDASE 1"/>
    <property type="match status" value="1"/>
</dbReference>
<keyword evidence="2 7" id="KW-0378">Hydrolase</keyword>
<dbReference type="PANTHER" id="PTHR43763">
    <property type="entry name" value="XAA-PRO AMINOPEPTIDASE 1"/>
    <property type="match status" value="1"/>
</dbReference>
<dbReference type="AlphaFoldDB" id="A0A170QA73"/>
<dbReference type="FunFam" id="3.90.230.10:FF:000007">
    <property type="entry name" value="Xaa-Pro aminopeptidase P"/>
    <property type="match status" value="1"/>
</dbReference>
<name>A0A170QA73_9ZZZZ</name>
<dbReference type="GO" id="GO:0004177">
    <property type="term" value="F:aminopeptidase activity"/>
    <property type="evidence" value="ECO:0007669"/>
    <property type="project" value="UniProtKB-KW"/>
</dbReference>
<sequence>MVDQLTSRLDALHRRMREARIDAYLVPSSDAHLNEYVPEYGRRRMAITGFKGSAGDAIICPDGNHLFVDSRYYLQADDEVDLSKFRVHKLGLSGEHTPSQWLTEMEKERVSIRVGFDPFLLSMQAHSAYLAALHSTESEMVPIDANLVDAVWEDQPPPPSNSIYALHEAVTGIGVAEKLSNVRKEMDEAGAGLLVLTKLDEIAWVTNLRGSDIAFNPVFEAYLVIDLERATCFTRTVPPPALRQALYSLVEFQPYEAYVESMGLASARALETVWLDPSGTTVATRLVLKSDQKVLEKANPVVMLKAIKNEAEISASRKAHRHAAAAKIRSFKVLEDKIASGQAVSELDFSLLLHEEYASEDGFYDLSFTTIAAAGANGAIVHYGDADPDVLLTDGELFLVDSGVQMLGGTTDDTRTVIVGTSSDRQKQMYTKVLRGHINLAMQRFPEGTGGIALDALARTHLWNSGLDYGHGTGHGVGAFLNVHEGPQRIAPRGVDEPMRIGMIVSNEPGYYEAGWGGVRLENLYLVAADVTLPDHPDGKRWLRLDPLTLIPFDTSLIDWGQMSESEKAWLGEYHQEVWDKISQMLGDDDRRWLLEKCQLPGILIS</sequence>
<accession>A0A170QA73</accession>
<keyword evidence="1" id="KW-0479">Metal-binding</keyword>
<dbReference type="InterPro" id="IPR029149">
    <property type="entry name" value="Creatin/AminoP/Spt16_N"/>
</dbReference>
<dbReference type="InterPro" id="IPR036005">
    <property type="entry name" value="Creatinase/aminopeptidase-like"/>
</dbReference>
<organism evidence="7">
    <name type="scientific">hydrothermal vent metagenome</name>
    <dbReference type="NCBI Taxonomy" id="652676"/>
    <lineage>
        <taxon>unclassified sequences</taxon>
        <taxon>metagenomes</taxon>
        <taxon>ecological metagenomes</taxon>
    </lineage>
</organism>
<feature type="domain" description="Peptidase M24" evidence="4">
    <location>
        <begin position="317"/>
        <end position="528"/>
    </location>
</feature>